<reference evidence="1" key="2">
    <citation type="submission" date="2020-09" db="EMBL/GenBank/DDBJ databases">
        <authorList>
            <person name="Sun Q."/>
            <person name="Zhou Y."/>
        </authorList>
    </citation>
    <scope>NUCLEOTIDE SEQUENCE</scope>
    <source>
        <strain evidence="1">CGMCC 1.12426</strain>
    </source>
</reference>
<dbReference type="EMBL" id="BMFA01000012">
    <property type="protein sequence ID" value="GGB59552.1"/>
    <property type="molecule type" value="Genomic_DNA"/>
</dbReference>
<comment type="caution">
    <text evidence="1">The sequence shown here is derived from an EMBL/GenBank/DDBJ whole genome shotgun (WGS) entry which is preliminary data.</text>
</comment>
<accession>A0A916X254</accession>
<keyword evidence="2" id="KW-1185">Reference proteome</keyword>
<evidence type="ECO:0000313" key="1">
    <source>
        <dbReference type="EMBL" id="GGB59552.1"/>
    </source>
</evidence>
<organism evidence="1 2">
    <name type="scientific">Roseibium aquae</name>
    <dbReference type="NCBI Taxonomy" id="1323746"/>
    <lineage>
        <taxon>Bacteria</taxon>
        <taxon>Pseudomonadati</taxon>
        <taxon>Pseudomonadota</taxon>
        <taxon>Alphaproteobacteria</taxon>
        <taxon>Hyphomicrobiales</taxon>
        <taxon>Stappiaceae</taxon>
        <taxon>Roseibium</taxon>
    </lineage>
</organism>
<reference evidence="1" key="1">
    <citation type="journal article" date="2014" name="Int. J. Syst. Evol. Microbiol.">
        <title>Complete genome sequence of Corynebacterium casei LMG S-19264T (=DSM 44701T), isolated from a smear-ripened cheese.</title>
        <authorList>
            <consortium name="US DOE Joint Genome Institute (JGI-PGF)"/>
            <person name="Walter F."/>
            <person name="Albersmeier A."/>
            <person name="Kalinowski J."/>
            <person name="Ruckert C."/>
        </authorList>
    </citation>
    <scope>NUCLEOTIDE SEQUENCE</scope>
    <source>
        <strain evidence="1">CGMCC 1.12426</strain>
    </source>
</reference>
<proteinExistence type="predicted"/>
<dbReference type="AlphaFoldDB" id="A0A916X254"/>
<protein>
    <submittedName>
        <fullName evidence="1">Uncharacterized protein</fullName>
    </submittedName>
</protein>
<sequence length="105" mass="11680">MKEWAKAKAIASMHGDEPGPGGLRAVSVPGGDTDRRTAIFFEAGNAPGYVATCDRSRFEDRITCVRRLALRDGLALTYRFDGTLLPNWGRLDRRLQEFVLNLKAK</sequence>
<dbReference type="Proteomes" id="UP000605148">
    <property type="component" value="Unassembled WGS sequence"/>
</dbReference>
<name>A0A916X254_9HYPH</name>
<gene>
    <name evidence="1" type="ORF">GCM10011316_34460</name>
</gene>
<evidence type="ECO:0000313" key="2">
    <source>
        <dbReference type="Proteomes" id="UP000605148"/>
    </source>
</evidence>